<dbReference type="PANTHER" id="PTHR21327">
    <property type="entry name" value="GTP CYCLOHYDROLASE II-RELATED"/>
    <property type="match status" value="1"/>
</dbReference>
<evidence type="ECO:0000256" key="1">
    <source>
        <dbReference type="ARBA" id="ARBA00004904"/>
    </source>
</evidence>
<proteinExistence type="predicted"/>
<dbReference type="EMBL" id="JAPDMQ010000103">
    <property type="protein sequence ID" value="KAK0535091.1"/>
    <property type="molecule type" value="Genomic_DNA"/>
</dbReference>
<organism evidence="6 7">
    <name type="scientific">Tilletia horrida</name>
    <dbReference type="NCBI Taxonomy" id="155126"/>
    <lineage>
        <taxon>Eukaryota</taxon>
        <taxon>Fungi</taxon>
        <taxon>Dikarya</taxon>
        <taxon>Basidiomycota</taxon>
        <taxon>Ustilaginomycotina</taxon>
        <taxon>Exobasidiomycetes</taxon>
        <taxon>Tilletiales</taxon>
        <taxon>Tilletiaceae</taxon>
        <taxon>Tilletia</taxon>
    </lineage>
</organism>
<comment type="pathway">
    <text evidence="1">Cofactor biosynthesis; riboflavin biosynthesis; 2-hydroxy-3-oxobutyl phosphate from D-ribulose 5-phosphate: step 1/1.</text>
</comment>
<keyword evidence="3" id="KW-0686">Riboflavin biosynthesis</keyword>
<keyword evidence="4" id="KW-0479">Metal-binding</keyword>
<keyword evidence="7" id="KW-1185">Reference proteome</keyword>
<gene>
    <name evidence="6" type="primary">RIB3</name>
    <name evidence="6" type="ORF">OC842_002436</name>
</gene>
<feature type="region of interest" description="Disordered" evidence="5">
    <location>
        <begin position="140"/>
        <end position="159"/>
    </location>
</feature>
<dbReference type="SUPFAM" id="SSF55821">
    <property type="entry name" value="YrdC/RibB"/>
    <property type="match status" value="2"/>
</dbReference>
<comment type="caution">
    <text evidence="6">The sequence shown here is derived from an EMBL/GenBank/DDBJ whole genome shotgun (WGS) entry which is preliminary data.</text>
</comment>
<evidence type="ECO:0000313" key="7">
    <source>
        <dbReference type="Proteomes" id="UP001176521"/>
    </source>
</evidence>
<keyword evidence="6" id="KW-0456">Lyase</keyword>
<dbReference type="EC" id="4.1.99.12" evidence="2"/>
<feature type="compositionally biased region" description="Low complexity" evidence="5">
    <location>
        <begin position="14"/>
        <end position="24"/>
    </location>
</feature>
<dbReference type="GO" id="GO:0046872">
    <property type="term" value="F:metal ion binding"/>
    <property type="evidence" value="ECO:0007669"/>
    <property type="project" value="UniProtKB-KW"/>
</dbReference>
<sequence>MSPVPQPYTNGEPSSSTSTTTSSSMFDSVPDTIAAFERGEFVVILDDENRENEGDLIIAADRITTEQMAWLIKHSSGFVCISLHPSIIEYLRLPMMVPQNTDRHKTAYTITLDYKHGTTTGISAHDRALTSRKLARVGQLLSAQQQSGSGSTNSISSSAEGRTLAEAAVHAGVAQPDAEVVELCVQRPGVDEAAAAEEQVRPEDFSRPGHLNPLRYTLGGVQKRRGHTEASVDLCLASGRSPAALLCELVDPDSPQGNIAARDACLKFARTHDLRICSIEAMVQWLEQQPSALSSSSSSSSSSAAAAAATSHTDKAQ</sequence>
<evidence type="ECO:0000256" key="3">
    <source>
        <dbReference type="ARBA" id="ARBA00022619"/>
    </source>
</evidence>
<dbReference type="Proteomes" id="UP001176521">
    <property type="component" value="Unassembled WGS sequence"/>
</dbReference>
<evidence type="ECO:0000256" key="5">
    <source>
        <dbReference type="SAM" id="MobiDB-lite"/>
    </source>
</evidence>
<dbReference type="GO" id="GO:0005758">
    <property type="term" value="C:mitochondrial intermembrane space"/>
    <property type="evidence" value="ECO:0007669"/>
    <property type="project" value="TreeGrafter"/>
</dbReference>
<dbReference type="AlphaFoldDB" id="A0AAN6GDA6"/>
<dbReference type="Gene3D" id="3.90.870.10">
    <property type="entry name" value="DHBP synthase"/>
    <property type="match status" value="1"/>
</dbReference>
<reference evidence="6" key="1">
    <citation type="journal article" date="2023" name="PhytoFront">
        <title>Draft Genome Resources of Seven Strains of Tilletia horrida, Causal Agent of Kernel Smut of Rice.</title>
        <authorList>
            <person name="Khanal S."/>
            <person name="Antony Babu S."/>
            <person name="Zhou X.G."/>
        </authorList>
    </citation>
    <scope>NUCLEOTIDE SEQUENCE</scope>
    <source>
        <strain evidence="6">TX3</strain>
    </source>
</reference>
<dbReference type="Pfam" id="PF00926">
    <property type="entry name" value="DHBP_synthase"/>
    <property type="match status" value="1"/>
</dbReference>
<feature type="region of interest" description="Disordered" evidence="5">
    <location>
        <begin position="290"/>
        <end position="317"/>
    </location>
</feature>
<dbReference type="PANTHER" id="PTHR21327:SF18">
    <property type="entry name" value="3,4-DIHYDROXY-2-BUTANONE 4-PHOSPHATE SYNTHASE"/>
    <property type="match status" value="1"/>
</dbReference>
<protein>
    <recommendedName>
        <fullName evidence="2">3,4-dihydroxy-2-butanone-4-phosphate synthase</fullName>
        <ecNumber evidence="2">4.1.99.12</ecNumber>
    </recommendedName>
</protein>
<dbReference type="GO" id="GO:0005829">
    <property type="term" value="C:cytosol"/>
    <property type="evidence" value="ECO:0007669"/>
    <property type="project" value="TreeGrafter"/>
</dbReference>
<evidence type="ECO:0000313" key="6">
    <source>
        <dbReference type="EMBL" id="KAK0535091.1"/>
    </source>
</evidence>
<feature type="region of interest" description="Disordered" evidence="5">
    <location>
        <begin position="1"/>
        <end position="25"/>
    </location>
</feature>
<dbReference type="GO" id="GO:0009231">
    <property type="term" value="P:riboflavin biosynthetic process"/>
    <property type="evidence" value="ECO:0007669"/>
    <property type="project" value="UniProtKB-KW"/>
</dbReference>
<dbReference type="InterPro" id="IPR000422">
    <property type="entry name" value="DHBP_synthase_RibB"/>
</dbReference>
<feature type="compositionally biased region" description="Low complexity" evidence="5">
    <location>
        <begin position="291"/>
        <end position="311"/>
    </location>
</feature>
<evidence type="ECO:0000256" key="2">
    <source>
        <dbReference type="ARBA" id="ARBA00012153"/>
    </source>
</evidence>
<accession>A0AAN6GDA6</accession>
<name>A0AAN6GDA6_9BASI</name>
<dbReference type="GO" id="GO:0008686">
    <property type="term" value="F:3,4-dihydroxy-2-butanone-4-phosphate synthase activity"/>
    <property type="evidence" value="ECO:0007669"/>
    <property type="project" value="UniProtKB-EC"/>
</dbReference>
<evidence type="ECO:0000256" key="4">
    <source>
        <dbReference type="ARBA" id="ARBA00022723"/>
    </source>
</evidence>
<dbReference type="InterPro" id="IPR017945">
    <property type="entry name" value="DHBP_synth_RibB-like_a/b_dom"/>
</dbReference>